<dbReference type="KEGG" id="mbry:B1812_20170"/>
<dbReference type="Pfam" id="PF11390">
    <property type="entry name" value="FdsD"/>
    <property type="match status" value="1"/>
</dbReference>
<sequence length="88" mass="9380">MAHNSVETLVKMANQIGQFFSAQKSGDRAASAADHLRKFWDPRMRAGIIDYVADGGEGLNPTALEAVKRLTRPGGCRGSSMRSGGEDG</sequence>
<dbReference type="InterPro" id="IPR021074">
    <property type="entry name" value="Formate_DH_dsu"/>
</dbReference>
<dbReference type="AlphaFoldDB" id="A0A1W6MZN1"/>
<proteinExistence type="predicted"/>
<dbReference type="STRING" id="655015.B1812_20170"/>
<gene>
    <name evidence="1" type="ORF">B1812_20170</name>
</gene>
<protein>
    <submittedName>
        <fullName evidence="1">Formate dehydrogenase</fullName>
    </submittedName>
</protein>
<dbReference type="OrthoDB" id="7409377at2"/>
<reference evidence="1 2" key="1">
    <citation type="submission" date="2017-02" db="EMBL/GenBank/DDBJ databases">
        <authorList>
            <person name="Peterson S.W."/>
        </authorList>
    </citation>
    <scope>NUCLEOTIDE SEQUENCE [LARGE SCALE GENOMIC DNA]</scope>
    <source>
        <strain evidence="1 2">S285</strain>
    </source>
</reference>
<dbReference type="EMBL" id="CP019948">
    <property type="protein sequence ID" value="ARN83013.1"/>
    <property type="molecule type" value="Genomic_DNA"/>
</dbReference>
<evidence type="ECO:0000313" key="2">
    <source>
        <dbReference type="Proteomes" id="UP000193978"/>
    </source>
</evidence>
<organism evidence="1 2">
    <name type="scientific">Methylocystis bryophila</name>
    <dbReference type="NCBI Taxonomy" id="655015"/>
    <lineage>
        <taxon>Bacteria</taxon>
        <taxon>Pseudomonadati</taxon>
        <taxon>Pseudomonadota</taxon>
        <taxon>Alphaproteobacteria</taxon>
        <taxon>Hyphomicrobiales</taxon>
        <taxon>Methylocystaceae</taxon>
        <taxon>Methylocystis</taxon>
    </lineage>
</organism>
<keyword evidence="2" id="KW-1185">Reference proteome</keyword>
<name>A0A1W6MZN1_9HYPH</name>
<accession>A0A1W6MZN1</accession>
<evidence type="ECO:0000313" key="1">
    <source>
        <dbReference type="EMBL" id="ARN83013.1"/>
    </source>
</evidence>
<dbReference type="RefSeq" id="WP_085773158.1">
    <property type="nucleotide sequence ID" value="NZ_AP027149.1"/>
</dbReference>
<dbReference type="Proteomes" id="UP000193978">
    <property type="component" value="Chromosome"/>
</dbReference>